<organism evidence="2 3">
    <name type="scientific">Candidatus Gottesmanbacteria bacterium GW2011_GWA1_43_11</name>
    <dbReference type="NCBI Taxonomy" id="1618436"/>
    <lineage>
        <taxon>Bacteria</taxon>
        <taxon>Candidatus Gottesmaniibacteriota</taxon>
    </lineage>
</organism>
<evidence type="ECO:0000313" key="3">
    <source>
        <dbReference type="Proteomes" id="UP000034543"/>
    </source>
</evidence>
<dbReference type="InterPro" id="IPR055259">
    <property type="entry name" value="YkvP/CgeB_Glyco_trans-like"/>
</dbReference>
<dbReference type="STRING" id="1618436.UV59_C0001G0057"/>
<reference evidence="2 3" key="1">
    <citation type="journal article" date="2015" name="Nature">
        <title>rRNA introns, odd ribosomes, and small enigmatic genomes across a large radiation of phyla.</title>
        <authorList>
            <person name="Brown C.T."/>
            <person name="Hug L.A."/>
            <person name="Thomas B.C."/>
            <person name="Sharon I."/>
            <person name="Castelle C.J."/>
            <person name="Singh A."/>
            <person name="Wilkins M.J."/>
            <person name="Williams K.H."/>
            <person name="Banfield J.F."/>
        </authorList>
    </citation>
    <scope>NUCLEOTIDE SEQUENCE [LARGE SCALE GENOMIC DNA]</scope>
</reference>
<dbReference type="EMBL" id="LCFB01000001">
    <property type="protein sequence ID" value="KKS86334.1"/>
    <property type="molecule type" value="Genomic_DNA"/>
</dbReference>
<dbReference type="Proteomes" id="UP000034543">
    <property type="component" value="Unassembled WGS sequence"/>
</dbReference>
<name>A0A0G1CLF5_9BACT</name>
<feature type="domain" description="Spore protein YkvP/CgeB glycosyl transferase-like" evidence="1">
    <location>
        <begin position="184"/>
        <end position="323"/>
    </location>
</feature>
<dbReference type="Pfam" id="PF13524">
    <property type="entry name" value="Glyco_trans_1_2"/>
    <property type="match status" value="1"/>
</dbReference>
<accession>A0A0G1CLF5</accession>
<evidence type="ECO:0000259" key="1">
    <source>
        <dbReference type="Pfam" id="PF13524"/>
    </source>
</evidence>
<protein>
    <recommendedName>
        <fullName evidence="1">Spore protein YkvP/CgeB glycosyl transferase-like domain-containing protein</fullName>
    </recommendedName>
</protein>
<sequence length="328" mass="38185">MNKRILLAIPDHSSYKKGIVSALLRMGAAVELFDFRKGTVAARAAGVVNNRLNPRSQLLTAYINNSIQDRLLAKVVEFKPHILLIIKGHEINAETVRTITRKGVITINWYPDWLVLWPWIKRHAPAYSIFISSCLNLNKAVQKIHSYAFYLPFAADPDKLLHHEPKLYPISFVGQYSPRREHYFAKLVKLGLHIWGYQGWQSSSLRQIAQPPTTAEETLQIFRRSKIIVNILTGDNTFHPANINNRTFEVLQVGSFLLNHDQPVLHKHFPVQKCMGTFTTPQELLKKTRYFLMHEKEREKIAQYGWNYVKRHHSYDIRLKELFRKIIL</sequence>
<comment type="caution">
    <text evidence="2">The sequence shown here is derived from an EMBL/GenBank/DDBJ whole genome shotgun (WGS) entry which is preliminary data.</text>
</comment>
<evidence type="ECO:0000313" key="2">
    <source>
        <dbReference type="EMBL" id="KKS86334.1"/>
    </source>
</evidence>
<gene>
    <name evidence="2" type="ORF">UV59_C0001G0057</name>
</gene>
<dbReference type="AlphaFoldDB" id="A0A0G1CLF5"/>
<proteinExistence type="predicted"/>